<feature type="transmembrane region" description="Helical" evidence="2">
    <location>
        <begin position="25"/>
        <end position="49"/>
    </location>
</feature>
<protein>
    <submittedName>
        <fullName evidence="3">Anti-phage ZorAB system protein ZorA</fullName>
    </submittedName>
</protein>
<dbReference type="NCBIfam" id="NF033915">
    <property type="entry name" value="antiphage_ZorA_2"/>
    <property type="match status" value="1"/>
</dbReference>
<reference evidence="3 4" key="1">
    <citation type="submission" date="2024-10" db="EMBL/GenBank/DDBJ databases">
        <title>The Natural Products Discovery Center: Release of the First 8490 Sequenced Strains for Exploring Actinobacteria Biosynthetic Diversity.</title>
        <authorList>
            <person name="Kalkreuter E."/>
            <person name="Kautsar S.A."/>
            <person name="Yang D."/>
            <person name="Bader C.D."/>
            <person name="Teijaro C.N."/>
            <person name="Fluegel L."/>
            <person name="Davis C.M."/>
            <person name="Simpson J.R."/>
            <person name="Lauterbach L."/>
            <person name="Steele A.D."/>
            <person name="Gui C."/>
            <person name="Meng S."/>
            <person name="Li G."/>
            <person name="Viehrig K."/>
            <person name="Ye F."/>
            <person name="Su P."/>
            <person name="Kiefer A.F."/>
            <person name="Nichols A."/>
            <person name="Cepeda A.J."/>
            <person name="Yan W."/>
            <person name="Fan B."/>
            <person name="Jiang Y."/>
            <person name="Adhikari A."/>
            <person name="Zheng C.-J."/>
            <person name="Schuster L."/>
            <person name="Cowan T.M."/>
            <person name="Smanski M.J."/>
            <person name="Chevrette M.G."/>
            <person name="De Carvalho L.P.S."/>
            <person name="Shen B."/>
        </authorList>
    </citation>
    <scope>NUCLEOTIDE SEQUENCE [LARGE SCALE GENOMIC DNA]</scope>
    <source>
        <strain evidence="3 4">NPDC077409</strain>
    </source>
</reference>
<feature type="coiled-coil region" evidence="1">
    <location>
        <begin position="571"/>
        <end position="605"/>
    </location>
</feature>
<name>A0ABW8BR79_9GAMM</name>
<keyword evidence="2" id="KW-0812">Transmembrane</keyword>
<dbReference type="RefSeq" id="WP_399841686.1">
    <property type="nucleotide sequence ID" value="NZ_JBITWC010000003.1"/>
</dbReference>
<sequence>MFDLISHLSPQFALILTPGLEMEEIAVWIWLLMMIIMVISMISVIRHWLHFSRRLKRVQQLIQGQDRDSLAHNRLATLQKAQDQDSKVTGPLWREFDESLVYSADKSRLFNTLEAEHFFNNYTLAYGLTSSRLLAAAPAFLTAIGVLGTFLGLTLGLKGLQINAGDVETLKDGISVMINGAAVAFMTSIWGVALSLLLNLFEKLVERGALAKIRDLQQRIDFLYPRLPAEHSLVQIAAATDESKEALQELHERIGDRLQETVSGMSDSMQQAFTDAINTVMAPAIQSLVNNTNQQSTDVLEKLVSGFMDGMKTAGSEQGHLMKNAAEEVQQAVSVMADRMEVLFKQLDEQQNRSREQTEGTTREFAQLLEQQGADAAQRQQQMELRFNQLMEQMEHKVSAQFDKAAEDERNRAATQEQLQTQMVAGFQSQLEQFNNASNGQIQAISEASAKQQSEMGQAFESALDGLQTLISSHTAAASERESVIESRFNSQLERLAAEQQQLLSAVTQSVQQTQQQMLELTKQHQQLMTEMGEVSRSVEASSQHMNNSSTQLGVLSANLKQAADVLDARLQTVTEALAGASDQNHELAEQVSLQSDTLRQLQSELITATQHFEKAAVAAEQGFEVFANHQQQFLDGINTEFQRLGQALKEQVGGIEQQADEWLRSYSTEVRTQVGERMEHWNKNTLEFADQMRRTVSAISGIVDDLEQKV</sequence>
<proteinExistence type="predicted"/>
<evidence type="ECO:0000256" key="2">
    <source>
        <dbReference type="SAM" id="Phobius"/>
    </source>
</evidence>
<gene>
    <name evidence="3" type="primary">zorA</name>
    <name evidence="3" type="ORF">ACIGG6_02005</name>
</gene>
<dbReference type="EMBL" id="JBITWC010000003">
    <property type="protein sequence ID" value="MFI8748767.1"/>
    <property type="molecule type" value="Genomic_DNA"/>
</dbReference>
<evidence type="ECO:0000256" key="1">
    <source>
        <dbReference type="SAM" id="Coils"/>
    </source>
</evidence>
<dbReference type="Proteomes" id="UP001614338">
    <property type="component" value="Unassembled WGS sequence"/>
</dbReference>
<keyword evidence="2" id="KW-1133">Transmembrane helix</keyword>
<comment type="caution">
    <text evidence="3">The sequence shown here is derived from an EMBL/GenBank/DDBJ whole genome shotgun (WGS) entry which is preliminary data.</text>
</comment>
<evidence type="ECO:0000313" key="3">
    <source>
        <dbReference type="EMBL" id="MFI8748767.1"/>
    </source>
</evidence>
<feature type="transmembrane region" description="Helical" evidence="2">
    <location>
        <begin position="133"/>
        <end position="157"/>
    </location>
</feature>
<feature type="coiled-coil region" evidence="1">
    <location>
        <begin position="504"/>
        <end position="531"/>
    </location>
</feature>
<keyword evidence="1" id="KW-0175">Coiled coil</keyword>
<evidence type="ECO:0000313" key="4">
    <source>
        <dbReference type="Proteomes" id="UP001614338"/>
    </source>
</evidence>
<accession>A0ABW8BR79</accession>
<organism evidence="3 4">
    <name type="scientific">Vreelandella lionensis</name>
    <dbReference type="NCBI Taxonomy" id="1144478"/>
    <lineage>
        <taxon>Bacteria</taxon>
        <taxon>Pseudomonadati</taxon>
        <taxon>Pseudomonadota</taxon>
        <taxon>Gammaproteobacteria</taxon>
        <taxon>Oceanospirillales</taxon>
        <taxon>Halomonadaceae</taxon>
        <taxon>Vreelandella</taxon>
    </lineage>
</organism>
<keyword evidence="2" id="KW-0472">Membrane</keyword>
<keyword evidence="4" id="KW-1185">Reference proteome</keyword>